<evidence type="ECO:0000259" key="2">
    <source>
        <dbReference type="Pfam" id="PF07331"/>
    </source>
</evidence>
<dbReference type="AlphaFoldDB" id="A0A8B2NPQ4"/>
<name>A0A8B2NPQ4_9HYPH</name>
<dbReference type="RefSeq" id="WP_111351609.1">
    <property type="nucleotide sequence ID" value="NZ_QHHQ01000008.1"/>
</dbReference>
<dbReference type="InterPro" id="IPR009936">
    <property type="entry name" value="DUF1468"/>
</dbReference>
<evidence type="ECO:0000256" key="1">
    <source>
        <dbReference type="SAM" id="Phobius"/>
    </source>
</evidence>
<sequence>MSIGTLRFTGPWGHCLLVLGFAAFVGWYTADAYAASSKIKNLLLIGPVGLVAAVLCAVTLATQVPRLRIARSAEPAPREGTFRERWGVAAACAGLAAYVMLMPWIGFDVATALFVAAGMTLQGERRPWVSLPFGALVGALTTYAMETVLSVPVPSLVVG</sequence>
<feature type="transmembrane region" description="Helical" evidence="1">
    <location>
        <begin position="86"/>
        <end position="107"/>
    </location>
</feature>
<evidence type="ECO:0000313" key="3">
    <source>
        <dbReference type="EMBL" id="RAH97763.1"/>
    </source>
</evidence>
<keyword evidence="1" id="KW-0472">Membrane</keyword>
<dbReference type="Pfam" id="PF07331">
    <property type="entry name" value="TctB"/>
    <property type="match status" value="1"/>
</dbReference>
<keyword evidence="4" id="KW-1185">Reference proteome</keyword>
<feature type="domain" description="DUF1468" evidence="2">
    <location>
        <begin position="16"/>
        <end position="154"/>
    </location>
</feature>
<dbReference type="OrthoDB" id="7871698at2"/>
<feature type="transmembrane region" description="Helical" evidence="1">
    <location>
        <begin position="42"/>
        <end position="65"/>
    </location>
</feature>
<organism evidence="3 4">
    <name type="scientific">Acuticoccus sediminis</name>
    <dbReference type="NCBI Taxonomy" id="2184697"/>
    <lineage>
        <taxon>Bacteria</taxon>
        <taxon>Pseudomonadati</taxon>
        <taxon>Pseudomonadota</taxon>
        <taxon>Alphaproteobacteria</taxon>
        <taxon>Hyphomicrobiales</taxon>
        <taxon>Amorphaceae</taxon>
        <taxon>Acuticoccus</taxon>
    </lineage>
</organism>
<evidence type="ECO:0000313" key="4">
    <source>
        <dbReference type="Proteomes" id="UP000249590"/>
    </source>
</evidence>
<gene>
    <name evidence="3" type="ORF">DLJ53_28400</name>
</gene>
<feature type="transmembrane region" description="Helical" evidence="1">
    <location>
        <begin position="127"/>
        <end position="145"/>
    </location>
</feature>
<accession>A0A8B2NPQ4</accession>
<dbReference type="Proteomes" id="UP000249590">
    <property type="component" value="Unassembled WGS sequence"/>
</dbReference>
<dbReference type="EMBL" id="QHHQ01000008">
    <property type="protein sequence ID" value="RAH97763.1"/>
    <property type="molecule type" value="Genomic_DNA"/>
</dbReference>
<reference evidence="3 4" key="1">
    <citation type="submission" date="2018-05" db="EMBL/GenBank/DDBJ databases">
        <title>Acuticoccus sediminis sp. nov., isolated from deep-sea sediment of Indian Ocean.</title>
        <authorList>
            <person name="Liu X."/>
            <person name="Lai Q."/>
            <person name="Du Y."/>
            <person name="Sun F."/>
            <person name="Zhang X."/>
            <person name="Wang S."/>
            <person name="Shao Z."/>
        </authorList>
    </citation>
    <scope>NUCLEOTIDE SEQUENCE [LARGE SCALE GENOMIC DNA]</scope>
    <source>
        <strain evidence="3 4">PTG4-2</strain>
    </source>
</reference>
<feature type="transmembrane region" description="Helical" evidence="1">
    <location>
        <begin position="12"/>
        <end position="30"/>
    </location>
</feature>
<keyword evidence="1" id="KW-1133">Transmembrane helix</keyword>
<keyword evidence="1" id="KW-0812">Transmembrane</keyword>
<comment type="caution">
    <text evidence="3">The sequence shown here is derived from an EMBL/GenBank/DDBJ whole genome shotgun (WGS) entry which is preliminary data.</text>
</comment>
<proteinExistence type="predicted"/>
<protein>
    <recommendedName>
        <fullName evidence="2">DUF1468 domain-containing protein</fullName>
    </recommendedName>
</protein>